<gene>
    <name evidence="3" type="ORF">DFQ08_101821</name>
</gene>
<dbReference type="PROSITE" id="PS51762">
    <property type="entry name" value="GH16_2"/>
    <property type="match status" value="1"/>
</dbReference>
<keyword evidence="3" id="KW-0378">Hydrolase</keyword>
<dbReference type="SUPFAM" id="SSF49899">
    <property type="entry name" value="Concanavalin A-like lectins/glucanases"/>
    <property type="match status" value="1"/>
</dbReference>
<comment type="caution">
    <text evidence="3">The sequence shown here is derived from an EMBL/GenBank/DDBJ whole genome shotgun (WGS) entry which is preliminary data.</text>
</comment>
<dbReference type="PANTHER" id="PTHR10963">
    <property type="entry name" value="GLYCOSYL HYDROLASE-RELATED"/>
    <property type="match status" value="1"/>
</dbReference>
<organism evidence="3 4">
    <name type="scientific">Winogradskyella arenosi</name>
    <dbReference type="NCBI Taxonomy" id="533325"/>
    <lineage>
        <taxon>Bacteria</taxon>
        <taxon>Pseudomonadati</taxon>
        <taxon>Bacteroidota</taxon>
        <taxon>Flavobacteriia</taxon>
        <taxon>Flavobacteriales</taxon>
        <taxon>Flavobacteriaceae</taxon>
        <taxon>Winogradskyella</taxon>
    </lineage>
</organism>
<dbReference type="InterPro" id="IPR000757">
    <property type="entry name" value="Beta-glucanase-like"/>
</dbReference>
<protein>
    <submittedName>
        <fullName evidence="3">Glycosyl hydrolase family 16</fullName>
    </submittedName>
</protein>
<reference evidence="3 4" key="1">
    <citation type="submission" date="2018-07" db="EMBL/GenBank/DDBJ databases">
        <title>Genomic Encyclopedia of Type Strains, Phase III (KMG-III): the genomes of soil and plant-associated and newly described type strains.</title>
        <authorList>
            <person name="Whitman W."/>
        </authorList>
    </citation>
    <scope>NUCLEOTIDE SEQUENCE [LARGE SCALE GENOMIC DNA]</scope>
    <source>
        <strain evidence="3 4">CECT 7958</strain>
    </source>
</reference>
<comment type="similarity">
    <text evidence="1">Belongs to the glycosyl hydrolase 16 family.</text>
</comment>
<evidence type="ECO:0000313" key="3">
    <source>
        <dbReference type="EMBL" id="RCW94018.1"/>
    </source>
</evidence>
<proteinExistence type="inferred from homology"/>
<dbReference type="InterPro" id="IPR013320">
    <property type="entry name" value="ConA-like_dom_sf"/>
</dbReference>
<dbReference type="EMBL" id="QPJO01000001">
    <property type="protein sequence ID" value="RCW94018.1"/>
    <property type="molecule type" value="Genomic_DNA"/>
</dbReference>
<dbReference type="GO" id="GO:0004553">
    <property type="term" value="F:hydrolase activity, hydrolyzing O-glycosyl compounds"/>
    <property type="evidence" value="ECO:0007669"/>
    <property type="project" value="InterPro"/>
</dbReference>
<dbReference type="OrthoDB" id="9809583at2"/>
<dbReference type="CDD" id="cd08023">
    <property type="entry name" value="GH16_laminarinase_like"/>
    <property type="match status" value="1"/>
</dbReference>
<keyword evidence="4" id="KW-1185">Reference proteome</keyword>
<evidence type="ECO:0000259" key="2">
    <source>
        <dbReference type="PROSITE" id="PS51762"/>
    </source>
</evidence>
<dbReference type="PANTHER" id="PTHR10963:SF55">
    <property type="entry name" value="GLYCOSIDE HYDROLASE FAMILY 16 PROTEIN"/>
    <property type="match status" value="1"/>
</dbReference>
<dbReference type="RefSeq" id="WP_114308495.1">
    <property type="nucleotide sequence ID" value="NZ_QPJO01000001.1"/>
</dbReference>
<dbReference type="GO" id="GO:0005975">
    <property type="term" value="P:carbohydrate metabolic process"/>
    <property type="evidence" value="ECO:0007669"/>
    <property type="project" value="InterPro"/>
</dbReference>
<sequence>MKNIKYTLMGCLGLLWVLWGCQEDDAEFGDIVAPTNLVVTADIVGQDDANPYGDGSGIVNFMAVADHALSYRFIIDGVENNTLSGNYEALFTDLGVNTYDVTVIAYGTGGASTLTSVSVEVFADYSPPQELLDKLIGDGNNVWRMKAESAGHFGLGPVGGTVVSEWYGAGAYEKVGVGMYDDRFMFNADGTFTHITNYTNDDPTTDTSGTIFGRGGLVTEIASGGTENGADVENVPYNDYTEEWTLIAPGGAETISLSGTAFISYYTGGNHRYEIFDRSVPNEITLKTTDGNGDFDWWFILTTEEEAEEESFTTIYDNLVWADEFDTNGAPNAANWTYDLGTGSNGWGNGEAQSYTDNAENVSVEDGFLKITAKEANGSYTSARLKSEGLFEFTYGRVEVRAKLPASIGTWPAIWMLGADYQTNTWPASGEIDIMEQKGQDKNTVLATVHHPAVSPGAGDSGSIALTSSTTEFHNYTVEWTPDEIIFLVDDTVFHTVENSADLPFEHDFFLILNVAMGGTLGGDIDPAFTEDSMEIDYVRVYQ</sequence>
<accession>A0A368ZKR0</accession>
<name>A0A368ZKR0_9FLAO</name>
<dbReference type="AlphaFoldDB" id="A0A368ZKR0"/>
<dbReference type="Gene3D" id="2.60.120.200">
    <property type="match status" value="1"/>
</dbReference>
<dbReference type="InterPro" id="IPR050546">
    <property type="entry name" value="Glycosyl_Hydrlase_16"/>
</dbReference>
<evidence type="ECO:0000313" key="4">
    <source>
        <dbReference type="Proteomes" id="UP000253436"/>
    </source>
</evidence>
<dbReference type="Pfam" id="PF00722">
    <property type="entry name" value="Glyco_hydro_16"/>
    <property type="match status" value="1"/>
</dbReference>
<dbReference type="Proteomes" id="UP000253436">
    <property type="component" value="Unassembled WGS sequence"/>
</dbReference>
<evidence type="ECO:0000256" key="1">
    <source>
        <dbReference type="ARBA" id="ARBA00006865"/>
    </source>
</evidence>
<feature type="domain" description="GH16" evidence="2">
    <location>
        <begin position="314"/>
        <end position="543"/>
    </location>
</feature>